<dbReference type="EMBL" id="JARTCD010000011">
    <property type="protein sequence ID" value="KAJ8660837.1"/>
    <property type="molecule type" value="Genomic_DNA"/>
</dbReference>
<name>A0AAD7V8A7_9FUNG</name>
<dbReference type="Proteomes" id="UP001234581">
    <property type="component" value="Unassembled WGS sequence"/>
</dbReference>
<dbReference type="AlphaFoldDB" id="A0AAD7V8A7"/>
<evidence type="ECO:0000313" key="2">
    <source>
        <dbReference type="Proteomes" id="UP001234581"/>
    </source>
</evidence>
<evidence type="ECO:0000313" key="1">
    <source>
        <dbReference type="EMBL" id="KAJ8660837.1"/>
    </source>
</evidence>
<accession>A0AAD7V8A7</accession>
<gene>
    <name evidence="1" type="ORF">O0I10_003480</name>
</gene>
<keyword evidence="2" id="KW-1185">Reference proteome</keyword>
<dbReference type="RefSeq" id="XP_058345750.1">
    <property type="nucleotide sequence ID" value="XM_058483551.1"/>
</dbReference>
<dbReference type="GeneID" id="83210893"/>
<sequence>MCLPCRKAHYECYPETGCTKVTQQTSKEGCRIGEEGPGLASLREAIIKAKKEVAGRREELRHALEATGHHLDTANNHQQALYIQTGAPRLQDVVRQTINSVDREQIKRERYNKLRDLLIAQNIPESAMIFNPAKDWVNTGRGKLKKVVKEIAQFQRAHEIVMNRRRQH</sequence>
<protein>
    <submittedName>
        <fullName evidence="1">Uncharacterized protein</fullName>
    </submittedName>
</protein>
<proteinExistence type="predicted"/>
<comment type="caution">
    <text evidence="1">The sequence shown here is derived from an EMBL/GenBank/DDBJ whole genome shotgun (WGS) entry which is preliminary data.</text>
</comment>
<organism evidence="1 2">
    <name type="scientific">Lichtheimia ornata</name>
    <dbReference type="NCBI Taxonomy" id="688661"/>
    <lineage>
        <taxon>Eukaryota</taxon>
        <taxon>Fungi</taxon>
        <taxon>Fungi incertae sedis</taxon>
        <taxon>Mucoromycota</taxon>
        <taxon>Mucoromycotina</taxon>
        <taxon>Mucoromycetes</taxon>
        <taxon>Mucorales</taxon>
        <taxon>Lichtheimiaceae</taxon>
        <taxon>Lichtheimia</taxon>
    </lineage>
</organism>
<reference evidence="1 2" key="1">
    <citation type="submission" date="2023-03" db="EMBL/GenBank/DDBJ databases">
        <title>Genome sequence of Lichtheimia ornata CBS 291.66.</title>
        <authorList>
            <person name="Mohabir J.T."/>
            <person name="Shea T.P."/>
            <person name="Kurbessoian T."/>
            <person name="Berby B."/>
            <person name="Fontaine J."/>
            <person name="Livny J."/>
            <person name="Gnirke A."/>
            <person name="Stajich J.E."/>
            <person name="Cuomo C.A."/>
        </authorList>
    </citation>
    <scope>NUCLEOTIDE SEQUENCE [LARGE SCALE GENOMIC DNA]</scope>
    <source>
        <strain evidence="1">CBS 291.66</strain>
    </source>
</reference>